<evidence type="ECO:0000313" key="1">
    <source>
        <dbReference type="EMBL" id="KAE7996476.1"/>
    </source>
</evidence>
<keyword evidence="2" id="KW-1185">Reference proteome</keyword>
<organism evidence="1 2">
    <name type="scientific">Carpinus fangiana</name>
    <dbReference type="NCBI Taxonomy" id="176857"/>
    <lineage>
        <taxon>Eukaryota</taxon>
        <taxon>Viridiplantae</taxon>
        <taxon>Streptophyta</taxon>
        <taxon>Embryophyta</taxon>
        <taxon>Tracheophyta</taxon>
        <taxon>Spermatophyta</taxon>
        <taxon>Magnoliopsida</taxon>
        <taxon>eudicotyledons</taxon>
        <taxon>Gunneridae</taxon>
        <taxon>Pentapetalae</taxon>
        <taxon>rosids</taxon>
        <taxon>fabids</taxon>
        <taxon>Fagales</taxon>
        <taxon>Betulaceae</taxon>
        <taxon>Carpinus</taxon>
    </lineage>
</organism>
<dbReference type="Proteomes" id="UP000327013">
    <property type="component" value="Chromosome 1"/>
</dbReference>
<evidence type="ECO:0000313" key="2">
    <source>
        <dbReference type="Proteomes" id="UP000327013"/>
    </source>
</evidence>
<reference evidence="1 2" key="1">
    <citation type="submission" date="2019-06" db="EMBL/GenBank/DDBJ databases">
        <title>A chromosomal-level reference genome of Carpinus fangiana (Coryloideae, Betulaceae).</title>
        <authorList>
            <person name="Yang X."/>
            <person name="Wang Z."/>
            <person name="Zhang L."/>
            <person name="Hao G."/>
            <person name="Liu J."/>
            <person name="Yang Y."/>
        </authorList>
    </citation>
    <scope>NUCLEOTIDE SEQUENCE [LARGE SCALE GENOMIC DNA]</scope>
    <source>
        <strain evidence="1">Cfa_2016G</strain>
        <tissue evidence="1">Leaf</tissue>
    </source>
</reference>
<name>A0A5N6QB76_9ROSI</name>
<proteinExistence type="predicted"/>
<accession>A0A5N6QB76</accession>
<dbReference type="EMBL" id="CM017321">
    <property type="protein sequence ID" value="KAE7996476.1"/>
    <property type="molecule type" value="Genomic_DNA"/>
</dbReference>
<protein>
    <submittedName>
        <fullName evidence="1">Uncharacterized protein</fullName>
    </submittedName>
</protein>
<gene>
    <name evidence="1" type="ORF">FH972_001195</name>
</gene>
<sequence length="68" mass="7344">MGSFGAGFLDERFHVFGAGSTATGTAAVEVRSGASVAPSFSFSRGHSMNLRICSVRGEFWRDREMEKP</sequence>
<dbReference type="AlphaFoldDB" id="A0A5N6QB76"/>